<proteinExistence type="predicted"/>
<dbReference type="AlphaFoldDB" id="A0A845ATM8"/>
<feature type="domain" description="Amidase" evidence="1">
    <location>
        <begin position="28"/>
        <end position="301"/>
    </location>
</feature>
<dbReference type="PANTHER" id="PTHR43372">
    <property type="entry name" value="FATTY-ACID AMIDE HYDROLASE"/>
    <property type="match status" value="1"/>
</dbReference>
<organism evidence="2 3">
    <name type="scientific">Parerythrobacter jejuensis</name>
    <dbReference type="NCBI Taxonomy" id="795812"/>
    <lineage>
        <taxon>Bacteria</taxon>
        <taxon>Pseudomonadati</taxon>
        <taxon>Pseudomonadota</taxon>
        <taxon>Alphaproteobacteria</taxon>
        <taxon>Sphingomonadales</taxon>
        <taxon>Erythrobacteraceae</taxon>
        <taxon>Parerythrobacter</taxon>
    </lineage>
</organism>
<protein>
    <submittedName>
        <fullName evidence="2">Amidase</fullName>
    </submittedName>
</protein>
<dbReference type="PANTHER" id="PTHR43372:SF4">
    <property type="entry name" value="FATTY-ACID AMIDE HYDROLASE 2"/>
    <property type="match status" value="1"/>
</dbReference>
<evidence type="ECO:0000313" key="3">
    <source>
        <dbReference type="Proteomes" id="UP000446786"/>
    </source>
</evidence>
<dbReference type="InterPro" id="IPR036928">
    <property type="entry name" value="AS_sf"/>
</dbReference>
<feature type="domain" description="Amidase" evidence="1">
    <location>
        <begin position="343"/>
        <end position="431"/>
    </location>
</feature>
<dbReference type="SUPFAM" id="SSF75304">
    <property type="entry name" value="Amidase signature (AS) enzymes"/>
    <property type="match status" value="1"/>
</dbReference>
<dbReference type="RefSeq" id="WP_160780031.1">
    <property type="nucleotide sequence ID" value="NZ_BAAAZF010000001.1"/>
</dbReference>
<dbReference type="Gene3D" id="3.90.1300.10">
    <property type="entry name" value="Amidase signature (AS) domain"/>
    <property type="match status" value="1"/>
</dbReference>
<dbReference type="OrthoDB" id="7490557at2"/>
<dbReference type="GO" id="GO:0012505">
    <property type="term" value="C:endomembrane system"/>
    <property type="evidence" value="ECO:0007669"/>
    <property type="project" value="TreeGrafter"/>
</dbReference>
<evidence type="ECO:0000313" key="2">
    <source>
        <dbReference type="EMBL" id="MXP32717.1"/>
    </source>
</evidence>
<dbReference type="EMBL" id="WTYE01000001">
    <property type="protein sequence ID" value="MXP32717.1"/>
    <property type="molecule type" value="Genomic_DNA"/>
</dbReference>
<gene>
    <name evidence="2" type="ORF">GRI94_12880</name>
</gene>
<dbReference type="Proteomes" id="UP000446786">
    <property type="component" value="Unassembled WGS sequence"/>
</dbReference>
<dbReference type="InterPro" id="IPR052739">
    <property type="entry name" value="FAAH2"/>
</dbReference>
<name>A0A845ATM8_9SPHN</name>
<reference evidence="2 3" key="1">
    <citation type="submission" date="2019-12" db="EMBL/GenBank/DDBJ databases">
        <title>Genomic-based taxomic classification of the family Erythrobacteraceae.</title>
        <authorList>
            <person name="Xu L."/>
        </authorList>
    </citation>
    <scope>NUCLEOTIDE SEQUENCE [LARGE SCALE GENOMIC DNA]</scope>
    <source>
        <strain evidence="2 3">JCM 16677</strain>
    </source>
</reference>
<dbReference type="InterPro" id="IPR023631">
    <property type="entry name" value="Amidase_dom"/>
</dbReference>
<comment type="caution">
    <text evidence="2">The sequence shown here is derived from an EMBL/GenBank/DDBJ whole genome shotgun (WGS) entry which is preliminary data.</text>
</comment>
<sequence>MAYPTLTDEPGGIALAAQIGSGALSPLEAVDAAIGRIESGDEAINAVVIRDFDRARDIAKAMDGMDAMPHQPLFGVPMTIKESFAIEGLPSCWGLKEFEGQVAKADSTVVRQLKAAGAIVIGKTNIPPNLADWQSANPVYGRTCNPHDHSRSPGGSSGGSAASVAAGYVPVEYGTDIGGSVRVPAHFCGVWGHKTSWGLISKQGHDHPAMGGVDAHDGALSIAGPITRNADDLALMLELTAGLPLRKRAKPLDQCRFLLLIDHPVSPIDDAVRAPIEAAVENLRNAGVTIDTATDALPDLEGEHASYMRMLNVAMARGMPGPDGQRATATDWFDLLDVQARCELSRANLFESYDFVLAPPANILACPHRDSQLFEGQIAINGVERDAAEGLAWAGIATFPNLPSTVVPVGASDGLPCGMQVIGPRWSDFDCIAAAKAIGARLHS</sequence>
<accession>A0A845ATM8</accession>
<evidence type="ECO:0000259" key="1">
    <source>
        <dbReference type="Pfam" id="PF01425"/>
    </source>
</evidence>
<keyword evidence="3" id="KW-1185">Reference proteome</keyword>
<dbReference type="Pfam" id="PF01425">
    <property type="entry name" value="Amidase"/>
    <property type="match status" value="2"/>
</dbReference>